<proteinExistence type="predicted"/>
<evidence type="ECO:0000313" key="1">
    <source>
        <dbReference type="EMBL" id="HGW93084.1"/>
    </source>
</evidence>
<gene>
    <name evidence="1" type="ORF">ENR47_02180</name>
</gene>
<accession>A0A832H129</accession>
<reference evidence="1" key="1">
    <citation type="journal article" date="2020" name="mSystems">
        <title>Genome- and Community-Level Interaction Insights into Carbon Utilization and Element Cycling Functions of Hydrothermarchaeota in Hydrothermal Sediment.</title>
        <authorList>
            <person name="Zhou Z."/>
            <person name="Liu Y."/>
            <person name="Xu W."/>
            <person name="Pan J."/>
            <person name="Luo Z.H."/>
            <person name="Li M."/>
        </authorList>
    </citation>
    <scope>NUCLEOTIDE SEQUENCE [LARGE SCALE GENOMIC DNA]</scope>
    <source>
        <strain evidence="1">SpSt-402</strain>
    </source>
</reference>
<organism evidence="1">
    <name type="scientific">Oscillatoriales cyanobacterium SpSt-402</name>
    <dbReference type="NCBI Taxonomy" id="2282168"/>
    <lineage>
        <taxon>Bacteria</taxon>
        <taxon>Bacillati</taxon>
        <taxon>Cyanobacteriota</taxon>
        <taxon>Cyanophyceae</taxon>
        <taxon>Oscillatoriophycideae</taxon>
        <taxon>Oscillatoriales</taxon>
    </lineage>
</organism>
<name>A0A832H129_9CYAN</name>
<dbReference type="AlphaFoldDB" id="A0A832H129"/>
<sequence length="59" mass="7212">MFSPYYLTRFPLWKFLKQPVFTADSQVVLDPYRFWRKHQVELLERCLMINCASGDVRRD</sequence>
<protein>
    <submittedName>
        <fullName evidence="1">Uncharacterized protein</fullName>
    </submittedName>
</protein>
<comment type="caution">
    <text evidence="1">The sequence shown here is derived from an EMBL/GenBank/DDBJ whole genome shotgun (WGS) entry which is preliminary data.</text>
</comment>
<dbReference type="EMBL" id="DSRD01000145">
    <property type="protein sequence ID" value="HGW93084.1"/>
    <property type="molecule type" value="Genomic_DNA"/>
</dbReference>